<evidence type="ECO:0000313" key="18">
    <source>
        <dbReference type="Proteomes" id="UP000248863"/>
    </source>
</evidence>
<feature type="binding site" evidence="15">
    <location>
        <position position="84"/>
    </location>
    <ligand>
        <name>Mo-bis(molybdopterin guanine dinucleotide)</name>
        <dbReference type="ChEBI" id="CHEBI:60539"/>
    </ligand>
</feature>
<evidence type="ECO:0000256" key="11">
    <source>
        <dbReference type="ARBA" id="ARBA00023014"/>
    </source>
</evidence>
<dbReference type="HAMAP" id="MF_01630">
    <property type="entry name" value="Nitrate_reduct_NapA"/>
    <property type="match status" value="1"/>
</dbReference>
<comment type="PTM">
    <text evidence="15">Predicted to be exported by the Tat system. The position of the signal peptide cleavage has not been experimentally proven.</text>
</comment>
<dbReference type="FunFam" id="2.40.40.20:FF:000005">
    <property type="entry name" value="Periplasmic nitrate reductase"/>
    <property type="match status" value="1"/>
</dbReference>
<dbReference type="Proteomes" id="UP000248863">
    <property type="component" value="Unassembled WGS sequence"/>
</dbReference>
<comment type="catalytic activity">
    <reaction evidence="13 15">
        <text>2 Fe(II)-[cytochrome] + nitrate + 2 H(+) = 2 Fe(III)-[cytochrome] + nitrite + H2O</text>
        <dbReference type="Rhea" id="RHEA:12909"/>
        <dbReference type="Rhea" id="RHEA-COMP:11777"/>
        <dbReference type="Rhea" id="RHEA-COMP:11778"/>
        <dbReference type="ChEBI" id="CHEBI:15377"/>
        <dbReference type="ChEBI" id="CHEBI:15378"/>
        <dbReference type="ChEBI" id="CHEBI:16301"/>
        <dbReference type="ChEBI" id="CHEBI:17632"/>
        <dbReference type="ChEBI" id="CHEBI:29033"/>
        <dbReference type="ChEBI" id="CHEBI:29034"/>
        <dbReference type="EC" id="1.9.6.1"/>
    </reaction>
</comment>
<feature type="domain" description="4Fe-4S Mo/W bis-MGD-type" evidence="16">
    <location>
        <begin position="40"/>
        <end position="96"/>
    </location>
</feature>
<dbReference type="EC" id="1.9.6.1" evidence="15"/>
<feature type="binding site" evidence="15">
    <location>
        <position position="484"/>
    </location>
    <ligand>
        <name>Mo-bis(molybdopterin guanine dinucleotide)</name>
        <dbReference type="ChEBI" id="CHEBI:60539"/>
    </ligand>
</feature>
<dbReference type="Gene3D" id="3.40.228.10">
    <property type="entry name" value="Dimethylsulfoxide Reductase, domain 2"/>
    <property type="match status" value="1"/>
</dbReference>
<dbReference type="Gene3D" id="3.40.50.740">
    <property type="match status" value="1"/>
</dbReference>
<feature type="binding site" evidence="15">
    <location>
        <position position="804"/>
    </location>
    <ligand>
        <name>Mo-bis(molybdopterin guanine dinucleotide)</name>
        <dbReference type="ChEBI" id="CHEBI:60539"/>
    </ligand>
</feature>
<comment type="subunit">
    <text evidence="15">Component of the periplasmic nitrate reductase NapAB complex composed of NapA and NapB.</text>
</comment>
<keyword evidence="9 15" id="KW-0560">Oxidoreductase</keyword>
<evidence type="ECO:0000256" key="6">
    <source>
        <dbReference type="ARBA" id="ARBA00022729"/>
    </source>
</evidence>
<feature type="binding site" evidence="15">
    <location>
        <position position="560"/>
    </location>
    <ligand>
        <name>Mo-bis(molybdopterin guanine dinucleotide)</name>
        <dbReference type="ChEBI" id="CHEBI:60539"/>
    </ligand>
</feature>
<dbReference type="NCBIfam" id="TIGR01706">
    <property type="entry name" value="NAPA"/>
    <property type="match status" value="1"/>
</dbReference>
<evidence type="ECO:0000313" key="17">
    <source>
        <dbReference type="EMBL" id="RAI42046.1"/>
    </source>
</evidence>
<dbReference type="Pfam" id="PF00384">
    <property type="entry name" value="Molybdopterin"/>
    <property type="match status" value="1"/>
</dbReference>
<dbReference type="GO" id="GO:0030151">
    <property type="term" value="F:molybdenum ion binding"/>
    <property type="evidence" value="ECO:0007669"/>
    <property type="project" value="InterPro"/>
</dbReference>
<keyword evidence="2 15" id="KW-0813">Transport</keyword>
<dbReference type="PROSITE" id="PS51669">
    <property type="entry name" value="4FE4S_MOW_BIS_MGD"/>
    <property type="match status" value="1"/>
</dbReference>
<feature type="binding site" evidence="15">
    <location>
        <begin position="720"/>
        <end position="729"/>
    </location>
    <ligand>
        <name>Mo-bis(molybdopterin guanine dinucleotide)</name>
        <dbReference type="ChEBI" id="CHEBI:60539"/>
    </ligand>
</feature>
<evidence type="ECO:0000256" key="7">
    <source>
        <dbReference type="ARBA" id="ARBA00022764"/>
    </source>
</evidence>
<dbReference type="GO" id="GO:0043546">
    <property type="term" value="F:molybdopterin cofactor binding"/>
    <property type="evidence" value="ECO:0007669"/>
    <property type="project" value="InterPro"/>
</dbReference>
<dbReference type="InterPro" id="IPR050123">
    <property type="entry name" value="Prok_molybdopt-oxidoreductase"/>
</dbReference>
<dbReference type="PANTHER" id="PTHR43105:SF11">
    <property type="entry name" value="PERIPLASMIC NITRATE REDUCTASE"/>
    <property type="match status" value="1"/>
</dbReference>
<dbReference type="GO" id="GO:0042597">
    <property type="term" value="C:periplasmic space"/>
    <property type="evidence" value="ECO:0007669"/>
    <property type="project" value="UniProtKB-SubCell"/>
</dbReference>
<dbReference type="SMART" id="SM00926">
    <property type="entry name" value="Molybdop_Fe4S4"/>
    <property type="match status" value="1"/>
</dbReference>
<feature type="binding site" evidence="15">
    <location>
        <position position="533"/>
    </location>
    <ligand>
        <name>Mo-bis(molybdopterin guanine dinucleotide)</name>
        <dbReference type="ChEBI" id="CHEBI:60539"/>
    </ligand>
</feature>
<evidence type="ECO:0000256" key="13">
    <source>
        <dbReference type="ARBA" id="ARBA00052176"/>
    </source>
</evidence>
<evidence type="ECO:0000256" key="5">
    <source>
        <dbReference type="ARBA" id="ARBA00022723"/>
    </source>
</evidence>
<dbReference type="EMBL" id="NPEU01000005">
    <property type="protein sequence ID" value="RAI42046.1"/>
    <property type="molecule type" value="Genomic_DNA"/>
</dbReference>
<evidence type="ECO:0000256" key="15">
    <source>
        <dbReference type="HAMAP-Rule" id="MF_01630"/>
    </source>
</evidence>
<evidence type="ECO:0000256" key="14">
    <source>
        <dbReference type="ARBA" id="ARBA00055000"/>
    </source>
</evidence>
<dbReference type="GO" id="GO:0009055">
    <property type="term" value="F:electron transfer activity"/>
    <property type="evidence" value="ECO:0007669"/>
    <property type="project" value="UniProtKB-UniRule"/>
</dbReference>
<dbReference type="Pfam" id="PF01568">
    <property type="entry name" value="Molydop_binding"/>
    <property type="match status" value="1"/>
</dbReference>
<feature type="binding site" evidence="15">
    <location>
        <position position="821"/>
    </location>
    <ligand>
        <name>Mo-bis(molybdopterin guanine dinucleotide)</name>
        <dbReference type="ChEBI" id="CHEBI:60539"/>
    </ligand>
</feature>
<dbReference type="InterPro" id="IPR006656">
    <property type="entry name" value="Mopterin_OxRdtase"/>
</dbReference>
<evidence type="ECO:0000259" key="16">
    <source>
        <dbReference type="PROSITE" id="PS51669"/>
    </source>
</evidence>
<dbReference type="Gene3D" id="3.30.200.210">
    <property type="match status" value="1"/>
</dbReference>
<feature type="binding site" evidence="15">
    <location>
        <position position="374"/>
    </location>
    <ligand>
        <name>Mo-bis(molybdopterin guanine dinucleotide)</name>
        <dbReference type="ChEBI" id="CHEBI:60539"/>
    </ligand>
</feature>
<feature type="binding site" evidence="15">
    <location>
        <position position="47"/>
    </location>
    <ligand>
        <name>[4Fe-4S] cluster</name>
        <dbReference type="ChEBI" id="CHEBI:49883"/>
    </ligand>
</feature>
<dbReference type="GO" id="GO:0016020">
    <property type="term" value="C:membrane"/>
    <property type="evidence" value="ECO:0007669"/>
    <property type="project" value="TreeGrafter"/>
</dbReference>
<organism evidence="17 18">
    <name type="scientific">Rhodoplanes elegans</name>
    <dbReference type="NCBI Taxonomy" id="29408"/>
    <lineage>
        <taxon>Bacteria</taxon>
        <taxon>Pseudomonadati</taxon>
        <taxon>Pseudomonadota</taxon>
        <taxon>Alphaproteobacteria</taxon>
        <taxon>Hyphomicrobiales</taxon>
        <taxon>Nitrobacteraceae</taxon>
        <taxon>Rhodoplanes</taxon>
    </lineage>
</organism>
<keyword evidence="8 15" id="KW-0249">Electron transport</keyword>
<keyword evidence="11 15" id="KW-0411">Iron-sulfur</keyword>
<keyword evidence="3 15" id="KW-0004">4Fe-4S</keyword>
<dbReference type="InterPro" id="IPR010051">
    <property type="entry name" value="Periplasm_NO3_reductase_lsu"/>
</dbReference>
<dbReference type="PANTHER" id="PTHR43105">
    <property type="entry name" value="RESPIRATORY NITRATE REDUCTASE"/>
    <property type="match status" value="1"/>
</dbReference>
<feature type="binding site" evidence="15">
    <location>
        <position position="54"/>
    </location>
    <ligand>
        <name>[4Fe-4S] cluster</name>
        <dbReference type="ChEBI" id="CHEBI:49883"/>
    </ligand>
</feature>
<dbReference type="GO" id="GO:0050140">
    <property type="term" value="F:nitrate reductase (cytochrome) activity"/>
    <property type="evidence" value="ECO:0007669"/>
    <property type="project" value="UniProtKB-EC"/>
</dbReference>
<dbReference type="GO" id="GO:0006777">
    <property type="term" value="P:Mo-molybdopterin cofactor biosynthetic process"/>
    <property type="evidence" value="ECO:0007669"/>
    <property type="project" value="UniProtKB-UniRule"/>
</dbReference>
<dbReference type="InterPro" id="IPR041957">
    <property type="entry name" value="CT_Nitrate-R-NapA-like"/>
</dbReference>
<keyword evidence="6 15" id="KW-0732">Signal</keyword>
<dbReference type="SUPFAM" id="SSF50692">
    <property type="entry name" value="ADC-like"/>
    <property type="match status" value="1"/>
</dbReference>
<comment type="similarity">
    <text evidence="1 15">Belongs to the prokaryotic molybdopterin-containing oxidoreductase family. NasA/NapA/NarB subfamily.</text>
</comment>
<dbReference type="GO" id="GO:0042128">
    <property type="term" value="P:nitrate assimilation"/>
    <property type="evidence" value="ECO:0007669"/>
    <property type="project" value="UniProtKB-UniRule"/>
</dbReference>
<dbReference type="AlphaFoldDB" id="A0A327KVE6"/>
<keyword evidence="4 15" id="KW-0500">Molybdenum</keyword>
<accession>A0A327KVE6</accession>
<evidence type="ECO:0000256" key="8">
    <source>
        <dbReference type="ARBA" id="ARBA00022982"/>
    </source>
</evidence>
<dbReference type="GO" id="GO:0005506">
    <property type="term" value="F:iron ion binding"/>
    <property type="evidence" value="ECO:0007669"/>
    <property type="project" value="UniProtKB-UniRule"/>
</dbReference>
<dbReference type="Gene3D" id="2.40.40.20">
    <property type="match status" value="1"/>
</dbReference>
<sequence length="848" mass="94808">MDVSRRAFLKQQAAGAALAAAGIPAGAAAQNLPAGEAIRIKWSKAPCRFCGTGCGVMVGVKDGKVVATHGDMQAEVNRGLNCVKGYFLSKIMYGADRLTTPLLRMRDGRFAKDGDFQPVSWDRAFDEMAAQWKRVLKEKGPTAIGMFGSGQWTMWEGYAATKLMRAGFRSNNLDPNARHCMASAAVAFVRTFGADEPMGCYDDIELADAFVLWGSNMAEMHPILWTRVTDRRLSAPHVRIHTLSTYEHRTTDLSDSAIVFKPGTDLAVLNYIANHLITTGAVNRDFVDRHVNFRLANTDIGYGLRPDHVLEQRAQHANDAQVSNPSTFEAYARQVSEYTAEKVSGMTGVPVEKLAELARLYADPKIKLVSFWTMGFNQHVRGVWCNHLVTNLHLLTGKISEPGSGPFSLTGQPSACGTAREVGTFAHRLPADMQVTNPEHRKVAERIWTLPEGTIPDKPGYHAVLQDRMLRDGKLNAYWIQVNNNLQTAPNTNNETFPGYRNPENFVVVSDAYPTVTALAADLILPAAMWVEKEGAYGNAERRNHFWHQLVDAPGEARSDLWQMMEFSKRFTTDEVWPEELLAKAPEMRGRSLFDVLYRNGRVDRFPVSDIEAGFRNHESEAFGFYVQKGMWEELAEFGRGHGHDYAPFDTYHKVRGLRWPVVDGRETRWRYREGHDPYVEKGSGWQFYGNPDKRANIIGAPYEPPAEAPDQDYDLWLVTGRVLEHWHSGSMTLRVPELYRAFPGAVLFMHPDDAARRNLRRGQEVRVVSRRGEVRTRVETHGRNRMPVGVVFVPFFDASQLINKVTLDATDPISKQTDFKKCAVKVVAAAVAGIGPGDGAGQWGIVR</sequence>
<dbReference type="GO" id="GO:0009325">
    <property type="term" value="C:nitrate reductase complex"/>
    <property type="evidence" value="ECO:0007669"/>
    <property type="project" value="TreeGrafter"/>
</dbReference>
<gene>
    <name evidence="15 17" type="primary">napA</name>
    <name evidence="17" type="ORF">CH338_01125</name>
</gene>
<dbReference type="NCBIfam" id="NF010055">
    <property type="entry name" value="PRK13532.1"/>
    <property type="match status" value="1"/>
</dbReference>
<feature type="binding site" evidence="15">
    <location>
        <begin position="263"/>
        <end position="265"/>
    </location>
    <ligand>
        <name>Mo-bis(molybdopterin guanine dinucleotide)</name>
        <dbReference type="ChEBI" id="CHEBI:60539"/>
    </ligand>
</feature>
<feature type="binding site" evidence="15">
    <location>
        <begin position="244"/>
        <end position="248"/>
    </location>
    <ligand>
        <name>Mo-bis(molybdopterin guanine dinucleotide)</name>
        <dbReference type="ChEBI" id="CHEBI:60539"/>
    </ligand>
</feature>
<protein>
    <recommendedName>
        <fullName evidence="15">Periplasmic nitrate reductase</fullName>
        <ecNumber evidence="15">1.9.6.1</ecNumber>
    </recommendedName>
</protein>
<feature type="binding site" evidence="15">
    <location>
        <position position="82"/>
    </location>
    <ligand>
        <name>[4Fe-4S] cluster</name>
        <dbReference type="ChEBI" id="CHEBI:49883"/>
    </ligand>
</feature>
<keyword evidence="10 15" id="KW-0408">Iron</keyword>
<dbReference type="CDD" id="cd02754">
    <property type="entry name" value="MopB_Nitrate-R-NapA-like"/>
    <property type="match status" value="1"/>
</dbReference>
<keyword evidence="5 15" id="KW-0479">Metal-binding</keyword>
<comment type="cofactor">
    <cofactor evidence="15">
        <name>[4Fe-4S] cluster</name>
        <dbReference type="ChEBI" id="CHEBI:49883"/>
    </cofactor>
    <text evidence="15">Binds 1 [4Fe-4S] cluster.</text>
</comment>
<dbReference type="Pfam" id="PF04879">
    <property type="entry name" value="Molybdop_Fe4S4"/>
    <property type="match status" value="1"/>
</dbReference>
<keyword evidence="7 15" id="KW-0574">Periplasm</keyword>
<dbReference type="PROSITE" id="PS00551">
    <property type="entry name" value="MOLYBDOPTERIN_PROK_1"/>
    <property type="match status" value="1"/>
</dbReference>
<dbReference type="InterPro" id="IPR009010">
    <property type="entry name" value="Asp_de-COase-like_dom_sf"/>
</dbReference>
<evidence type="ECO:0000256" key="9">
    <source>
        <dbReference type="ARBA" id="ARBA00023002"/>
    </source>
</evidence>
<dbReference type="GO" id="GO:0045333">
    <property type="term" value="P:cellular respiration"/>
    <property type="evidence" value="ECO:0007669"/>
    <property type="project" value="UniProtKB-ARBA"/>
</dbReference>
<feature type="binding site" evidence="15">
    <location>
        <position position="151"/>
    </location>
    <ligand>
        <name>Mo-bis(molybdopterin guanine dinucleotide)</name>
        <dbReference type="ChEBI" id="CHEBI:60539"/>
    </ligand>
</feature>
<dbReference type="InterPro" id="IPR006311">
    <property type="entry name" value="TAT_signal"/>
</dbReference>
<dbReference type="CDD" id="cd02791">
    <property type="entry name" value="MopB_CT_Nitrate-R-NapA-like"/>
    <property type="match status" value="1"/>
</dbReference>
<name>A0A327KVE6_9BRAD</name>
<comment type="function">
    <text evidence="14 15">Catalytic subunit of the periplasmic nitrate reductase complex NapAB. Receives electrons from NapB and catalyzes the reduction of nitrate to nitrite.</text>
</comment>
<dbReference type="OrthoDB" id="9816402at2"/>
<feature type="binding site" evidence="15">
    <location>
        <position position="50"/>
    </location>
    <ligand>
        <name>[4Fe-4S] cluster</name>
        <dbReference type="ChEBI" id="CHEBI:49883"/>
    </ligand>
</feature>
<dbReference type="InterPro" id="IPR006963">
    <property type="entry name" value="Mopterin_OxRdtase_4Fe-4S_dom"/>
</dbReference>
<dbReference type="RefSeq" id="WP_111355202.1">
    <property type="nucleotide sequence ID" value="NZ_NHSK01000076.1"/>
</dbReference>
<dbReference type="SUPFAM" id="SSF53706">
    <property type="entry name" value="Formate dehydrogenase/DMSO reductase, domains 1-3"/>
    <property type="match status" value="1"/>
</dbReference>
<keyword evidence="18" id="KW-1185">Reference proteome</keyword>
<comment type="cofactor">
    <cofactor evidence="15">
        <name>Mo-bis(molybdopterin guanine dinucleotide)</name>
        <dbReference type="ChEBI" id="CHEBI:60539"/>
    </cofactor>
    <text evidence="15">Binds 1 molybdenum-bis(molybdopterin guanine dinucleotide) (Mo-bis-MGD) cofactor per subunit.</text>
</comment>
<evidence type="ECO:0000256" key="3">
    <source>
        <dbReference type="ARBA" id="ARBA00022485"/>
    </source>
</evidence>
<proteinExistence type="inferred from homology"/>
<feature type="binding site" evidence="15">
    <location>
        <position position="796"/>
    </location>
    <ligand>
        <name>substrate</name>
    </ligand>
</feature>
<feature type="binding site" evidence="15">
    <location>
        <begin position="510"/>
        <end position="511"/>
    </location>
    <ligand>
        <name>Mo-bis(molybdopterin guanine dinucleotide)</name>
        <dbReference type="ChEBI" id="CHEBI:60539"/>
    </ligand>
</feature>
<evidence type="ECO:0000256" key="4">
    <source>
        <dbReference type="ARBA" id="ARBA00022505"/>
    </source>
</evidence>
<evidence type="ECO:0000256" key="2">
    <source>
        <dbReference type="ARBA" id="ARBA00022448"/>
    </source>
</evidence>
<feature type="binding site" evidence="15">
    <location>
        <position position="176"/>
    </location>
    <ligand>
        <name>Mo-bis(molybdopterin guanine dinucleotide)</name>
        <dbReference type="ChEBI" id="CHEBI:60539"/>
    </ligand>
</feature>
<feature type="binding site" evidence="15">
    <location>
        <begin position="213"/>
        <end position="220"/>
    </location>
    <ligand>
        <name>Mo-bis(molybdopterin guanine dinucleotide)</name>
        <dbReference type="ChEBI" id="CHEBI:60539"/>
    </ligand>
</feature>
<dbReference type="InterPro" id="IPR027467">
    <property type="entry name" value="MopterinOxRdtase_cofactor_BS"/>
</dbReference>
<feature type="binding site" evidence="15">
    <location>
        <position position="180"/>
    </location>
    <ligand>
        <name>Mo-bis(molybdopterin guanine dinucleotide)</name>
        <dbReference type="ChEBI" id="CHEBI:60539"/>
    </ligand>
</feature>
<dbReference type="NCBIfam" id="TIGR01409">
    <property type="entry name" value="TAT_signal_seq"/>
    <property type="match status" value="1"/>
</dbReference>
<dbReference type="InterPro" id="IPR006657">
    <property type="entry name" value="MoPterin_dinucl-bd_dom"/>
</dbReference>
<evidence type="ECO:0000256" key="1">
    <source>
        <dbReference type="ARBA" id="ARBA00008747"/>
    </source>
</evidence>
<reference evidence="17 18" key="1">
    <citation type="submission" date="2017-07" db="EMBL/GenBank/DDBJ databases">
        <title>Draft Genome Sequences of Select Purple Nonsulfur Bacteria.</title>
        <authorList>
            <person name="Lasarre B."/>
            <person name="Mckinlay J.B."/>
        </authorList>
    </citation>
    <scope>NUCLEOTIDE SEQUENCE [LARGE SCALE GENOMIC DNA]</scope>
    <source>
        <strain evidence="17 18">DSM 11907</strain>
    </source>
</reference>
<dbReference type="GO" id="GO:0051539">
    <property type="term" value="F:4 iron, 4 sulfur cluster binding"/>
    <property type="evidence" value="ECO:0007669"/>
    <property type="project" value="UniProtKB-KW"/>
</dbReference>
<keyword evidence="12 15" id="KW-0534">Nitrate assimilation</keyword>
<feature type="binding site" evidence="15">
    <location>
        <position position="378"/>
    </location>
    <ligand>
        <name>Mo-bis(molybdopterin guanine dinucleotide)</name>
        <dbReference type="ChEBI" id="CHEBI:60539"/>
    </ligand>
</feature>
<comment type="subcellular location">
    <subcellularLocation>
        <location evidence="15">Periplasm</location>
    </subcellularLocation>
</comment>
<evidence type="ECO:0000256" key="10">
    <source>
        <dbReference type="ARBA" id="ARBA00023004"/>
    </source>
</evidence>
<comment type="caution">
    <text evidence="17">The sequence shown here is derived from an EMBL/GenBank/DDBJ whole genome shotgun (WGS) entry which is preliminary data.</text>
</comment>
<evidence type="ECO:0000256" key="12">
    <source>
        <dbReference type="ARBA" id="ARBA00023063"/>
    </source>
</evidence>
<dbReference type="InterPro" id="IPR019546">
    <property type="entry name" value="TAT_signal_bac_arc"/>
</dbReference>
<dbReference type="PROSITE" id="PS51318">
    <property type="entry name" value="TAT"/>
    <property type="match status" value="1"/>
</dbReference>